<dbReference type="KEGG" id="ang:An12g07640"/>
<name>A0AAJ8C0E1_ASPNG</name>
<protein>
    <recommendedName>
        <fullName evidence="3">PiggyBac transposable element-derived protein domain-containing protein</fullName>
    </recommendedName>
</protein>
<accession>A0AAJ8C0E1</accession>
<dbReference type="GeneID" id="84592648"/>
<evidence type="ECO:0008006" key="3">
    <source>
        <dbReference type="Google" id="ProtNLM"/>
    </source>
</evidence>
<sequence length="272" mass="30302">MHTKRALCQSYMYCLDWLYAESCNTSFFFGPILELSMIVRDVLTVASYKVPNPQTPAKMSRNYASLADQSIFLAFSDLPGDYTCPQIGGGRYGCLLLEIVSIERFTRLVLRTFDRADLPVTVAFYTEDRGRSIENDPKLKPGNTMAILFPRRHLFLDGTVGVRQEHYGYSKLLPGKLNILFQLSDEMRSWPAKFATHKICHGCGEKDKPLLRCAKCGVVVYCDKMRVKFAAMTVGDLNLTVIPATCGATKGTVPTADRPRISGGVLPPPDRG</sequence>
<proteinExistence type="predicted"/>
<organism evidence="2">
    <name type="scientific">Aspergillus niger</name>
    <dbReference type="NCBI Taxonomy" id="5061"/>
    <lineage>
        <taxon>Eukaryota</taxon>
        <taxon>Fungi</taxon>
        <taxon>Dikarya</taxon>
        <taxon>Ascomycota</taxon>
        <taxon>Pezizomycotina</taxon>
        <taxon>Eurotiomycetes</taxon>
        <taxon>Eurotiomycetidae</taxon>
        <taxon>Eurotiales</taxon>
        <taxon>Aspergillaceae</taxon>
        <taxon>Aspergillus</taxon>
        <taxon>Aspergillus subgen. Circumdati</taxon>
    </lineage>
</organism>
<dbReference type="RefSeq" id="XP_059605550.1">
    <property type="nucleotide sequence ID" value="XM_059751041.1"/>
</dbReference>
<reference evidence="2" key="1">
    <citation type="submission" date="2025-02" db="EMBL/GenBank/DDBJ databases">
        <authorList>
            <consortium name="NCBI Genome Project"/>
        </authorList>
    </citation>
    <scope>NUCLEOTIDE SEQUENCE</scope>
</reference>
<reference evidence="2" key="2">
    <citation type="submission" date="2025-08" db="UniProtKB">
        <authorList>
            <consortium name="RefSeq"/>
        </authorList>
    </citation>
    <scope>IDENTIFICATION</scope>
</reference>
<evidence type="ECO:0000256" key="1">
    <source>
        <dbReference type="SAM" id="MobiDB-lite"/>
    </source>
</evidence>
<dbReference type="VEuPathDB" id="FungiDB:An12g07640"/>
<gene>
    <name evidence="2" type="ORF">An12g07640</name>
</gene>
<feature type="region of interest" description="Disordered" evidence="1">
    <location>
        <begin position="253"/>
        <end position="272"/>
    </location>
</feature>
<evidence type="ECO:0000313" key="2">
    <source>
        <dbReference type="RefSeq" id="XP_059605550.1"/>
    </source>
</evidence>
<dbReference type="AlphaFoldDB" id="A0AAJ8C0E1"/>